<dbReference type="SUPFAM" id="SSF46689">
    <property type="entry name" value="Homeodomain-like"/>
    <property type="match status" value="2"/>
</dbReference>
<dbReference type="PANTHER" id="PTHR43280">
    <property type="entry name" value="ARAC-FAMILY TRANSCRIPTIONAL REGULATOR"/>
    <property type="match status" value="1"/>
</dbReference>
<dbReference type="Gene3D" id="1.10.10.60">
    <property type="entry name" value="Homeodomain-like"/>
    <property type="match status" value="2"/>
</dbReference>
<dbReference type="PROSITE" id="PS00041">
    <property type="entry name" value="HTH_ARAC_FAMILY_1"/>
    <property type="match status" value="1"/>
</dbReference>
<dbReference type="SUPFAM" id="SSF51215">
    <property type="entry name" value="Regulatory protein AraC"/>
    <property type="match status" value="1"/>
</dbReference>
<dbReference type="InterPro" id="IPR020449">
    <property type="entry name" value="Tscrpt_reg_AraC-type_HTH"/>
</dbReference>
<dbReference type="EMBL" id="DXCF01000015">
    <property type="protein sequence ID" value="HIZ09410.1"/>
    <property type="molecule type" value="Genomic_DNA"/>
</dbReference>
<gene>
    <name evidence="5" type="ORF">H9726_02860</name>
</gene>
<keyword evidence="3" id="KW-0804">Transcription</keyword>
<dbReference type="InterPro" id="IPR003313">
    <property type="entry name" value="AraC-bd"/>
</dbReference>
<dbReference type="Proteomes" id="UP000824025">
    <property type="component" value="Unassembled WGS sequence"/>
</dbReference>
<keyword evidence="2" id="KW-0238">DNA-binding</keyword>
<dbReference type="InterPro" id="IPR009057">
    <property type="entry name" value="Homeodomain-like_sf"/>
</dbReference>
<reference evidence="5" key="2">
    <citation type="submission" date="2021-04" db="EMBL/GenBank/DDBJ databases">
        <authorList>
            <person name="Gilroy R."/>
        </authorList>
    </citation>
    <scope>NUCLEOTIDE SEQUENCE</scope>
    <source>
        <strain evidence="5">CHK192-19661</strain>
    </source>
</reference>
<evidence type="ECO:0000313" key="5">
    <source>
        <dbReference type="EMBL" id="HIZ09410.1"/>
    </source>
</evidence>
<evidence type="ECO:0000259" key="4">
    <source>
        <dbReference type="PROSITE" id="PS01124"/>
    </source>
</evidence>
<organism evidence="5 6">
    <name type="scientific">Candidatus Borkfalkia avicola</name>
    <dbReference type="NCBI Taxonomy" id="2838503"/>
    <lineage>
        <taxon>Bacteria</taxon>
        <taxon>Bacillati</taxon>
        <taxon>Bacillota</taxon>
        <taxon>Clostridia</taxon>
        <taxon>Christensenellales</taxon>
        <taxon>Christensenellaceae</taxon>
        <taxon>Candidatus Borkfalkia</taxon>
    </lineage>
</organism>
<dbReference type="GO" id="GO:0043565">
    <property type="term" value="F:sequence-specific DNA binding"/>
    <property type="evidence" value="ECO:0007669"/>
    <property type="project" value="InterPro"/>
</dbReference>
<dbReference type="InterPro" id="IPR037923">
    <property type="entry name" value="HTH-like"/>
</dbReference>
<comment type="caution">
    <text evidence="5">The sequence shown here is derived from an EMBL/GenBank/DDBJ whole genome shotgun (WGS) entry which is preliminary data.</text>
</comment>
<dbReference type="PANTHER" id="PTHR43280:SF28">
    <property type="entry name" value="HTH-TYPE TRANSCRIPTIONAL ACTIVATOR RHAS"/>
    <property type="match status" value="1"/>
</dbReference>
<evidence type="ECO:0000256" key="2">
    <source>
        <dbReference type="ARBA" id="ARBA00023125"/>
    </source>
</evidence>
<dbReference type="GO" id="GO:0003700">
    <property type="term" value="F:DNA-binding transcription factor activity"/>
    <property type="evidence" value="ECO:0007669"/>
    <property type="project" value="InterPro"/>
</dbReference>
<dbReference type="AlphaFoldDB" id="A0A9D2D6L8"/>
<dbReference type="Pfam" id="PF02311">
    <property type="entry name" value="AraC_binding"/>
    <property type="match status" value="1"/>
</dbReference>
<reference evidence="5" key="1">
    <citation type="journal article" date="2021" name="PeerJ">
        <title>Extensive microbial diversity within the chicken gut microbiome revealed by metagenomics and culture.</title>
        <authorList>
            <person name="Gilroy R."/>
            <person name="Ravi A."/>
            <person name="Getino M."/>
            <person name="Pursley I."/>
            <person name="Horton D.L."/>
            <person name="Alikhan N.F."/>
            <person name="Baker D."/>
            <person name="Gharbi K."/>
            <person name="Hall N."/>
            <person name="Watson M."/>
            <person name="Adriaenssens E.M."/>
            <person name="Foster-Nyarko E."/>
            <person name="Jarju S."/>
            <person name="Secka A."/>
            <person name="Antonio M."/>
            <person name="Oren A."/>
            <person name="Chaudhuri R.R."/>
            <person name="La Ragione R."/>
            <person name="Hildebrand F."/>
            <person name="Pallen M.J."/>
        </authorList>
    </citation>
    <scope>NUCLEOTIDE SEQUENCE</scope>
    <source>
        <strain evidence="5">CHK192-19661</strain>
    </source>
</reference>
<name>A0A9D2D6L8_9FIRM</name>
<feature type="domain" description="HTH araC/xylS-type" evidence="4">
    <location>
        <begin position="189"/>
        <end position="288"/>
    </location>
</feature>
<proteinExistence type="predicted"/>
<dbReference type="PROSITE" id="PS01124">
    <property type="entry name" value="HTH_ARAC_FAMILY_2"/>
    <property type="match status" value="1"/>
</dbReference>
<accession>A0A9D2D6L8</accession>
<dbReference type="PRINTS" id="PR00032">
    <property type="entry name" value="HTHARAC"/>
</dbReference>
<dbReference type="InterPro" id="IPR018062">
    <property type="entry name" value="HTH_AraC-typ_CS"/>
</dbReference>
<evidence type="ECO:0000256" key="1">
    <source>
        <dbReference type="ARBA" id="ARBA00023015"/>
    </source>
</evidence>
<evidence type="ECO:0000313" key="6">
    <source>
        <dbReference type="Proteomes" id="UP000824025"/>
    </source>
</evidence>
<dbReference type="SMART" id="SM00342">
    <property type="entry name" value="HTH_ARAC"/>
    <property type="match status" value="1"/>
</dbReference>
<protein>
    <submittedName>
        <fullName evidence="5">AraC family transcriptional regulator</fullName>
    </submittedName>
</protein>
<dbReference type="Pfam" id="PF12833">
    <property type="entry name" value="HTH_18"/>
    <property type="match status" value="1"/>
</dbReference>
<keyword evidence="1" id="KW-0805">Transcription regulation</keyword>
<evidence type="ECO:0000256" key="3">
    <source>
        <dbReference type="ARBA" id="ARBA00023163"/>
    </source>
</evidence>
<dbReference type="InterPro" id="IPR018060">
    <property type="entry name" value="HTH_AraC"/>
</dbReference>
<sequence>MTIDAFEKNTGSLTVMNNPSDNTGINVGHYGFENSLSDKEYISAKGYPTFRLHYIIRGNLNLFVNGKSVLLKKEQCFLLRPDMDIGYKTDEHTPASYYWVSVSGQNCKELFSQMGFGDGTCYLTVPKQYRRAMRQAFYANFDVSEGLKEIIDSVFIANFIKIYQLLYLSAREGKAPAPEIGVKQKAYIEKTLEYIDRHYAEPELTIREIAQSMFLHENYLSHMFRSSMGLPFREFLTQKRIEKSSSLMEEGMTSVSRVAREVGFSDPLYFSKVFKRYNGISPSEHIKKIQHLPPPSKNN</sequence>